<reference evidence="1" key="1">
    <citation type="submission" date="2022-12" db="EMBL/GenBank/DDBJ databases">
        <title>Draft genome assemblies for two species of Escallonia (Escalloniales).</title>
        <authorList>
            <person name="Chanderbali A."/>
            <person name="Dervinis C."/>
            <person name="Anghel I."/>
            <person name="Soltis D."/>
            <person name="Soltis P."/>
            <person name="Zapata F."/>
        </authorList>
    </citation>
    <scope>NUCLEOTIDE SEQUENCE</scope>
    <source>
        <strain evidence="1">UCBG64.0493</strain>
        <tissue evidence="1">Leaf</tissue>
    </source>
</reference>
<sequence>MIEVLLGLQAEEPKYYTDELIKGIMLARFSLSLGLLHARLQFTSLYSCQNRSNRETGIDASVATIEWTLSLLLNNPDHLKKALY</sequence>
<comment type="caution">
    <text evidence="1">The sequence shown here is derived from an EMBL/GenBank/DDBJ whole genome shotgun (WGS) entry which is preliminary data.</text>
</comment>
<organism evidence="1 2">
    <name type="scientific">Escallonia herrerae</name>
    <dbReference type="NCBI Taxonomy" id="1293975"/>
    <lineage>
        <taxon>Eukaryota</taxon>
        <taxon>Viridiplantae</taxon>
        <taxon>Streptophyta</taxon>
        <taxon>Embryophyta</taxon>
        <taxon>Tracheophyta</taxon>
        <taxon>Spermatophyta</taxon>
        <taxon>Magnoliopsida</taxon>
        <taxon>eudicotyledons</taxon>
        <taxon>Gunneridae</taxon>
        <taxon>Pentapetalae</taxon>
        <taxon>asterids</taxon>
        <taxon>campanulids</taxon>
        <taxon>Escalloniales</taxon>
        <taxon>Escalloniaceae</taxon>
        <taxon>Escallonia</taxon>
    </lineage>
</organism>
<protein>
    <submittedName>
        <fullName evidence="1">Uncharacterized protein</fullName>
    </submittedName>
</protein>
<evidence type="ECO:0000313" key="2">
    <source>
        <dbReference type="Proteomes" id="UP001188597"/>
    </source>
</evidence>
<evidence type="ECO:0000313" key="1">
    <source>
        <dbReference type="EMBL" id="KAK3011700.1"/>
    </source>
</evidence>
<dbReference type="EMBL" id="JAVXUP010001435">
    <property type="protein sequence ID" value="KAK3011700.1"/>
    <property type="molecule type" value="Genomic_DNA"/>
</dbReference>
<dbReference type="AlphaFoldDB" id="A0AA89AQV7"/>
<accession>A0AA89AQV7</accession>
<gene>
    <name evidence="1" type="ORF">RJ639_011650</name>
</gene>
<name>A0AA89AQV7_9ASTE</name>
<keyword evidence="2" id="KW-1185">Reference proteome</keyword>
<dbReference type="Proteomes" id="UP001188597">
    <property type="component" value="Unassembled WGS sequence"/>
</dbReference>
<proteinExistence type="predicted"/>